<dbReference type="CDD" id="cd03784">
    <property type="entry name" value="GT1_Gtf-like"/>
    <property type="match status" value="3"/>
</dbReference>
<keyword evidence="2" id="KW-0808">Transferase</keyword>
<dbReference type="PANTHER" id="PTHR48045">
    <property type="entry name" value="UDP-GLYCOSYLTRANSFERASE 72B1"/>
    <property type="match status" value="1"/>
</dbReference>
<evidence type="ECO:0000256" key="4">
    <source>
        <dbReference type="ARBA" id="ARBA00066896"/>
    </source>
</evidence>
<accession>A0A9Q1KZH5</accession>
<sequence length="1366" mass="149911">MLTTNTMASKDTAHHIGVVALPLGTHGTPLLNTIRCLASLAPLNVKFSFFSTKSALNFLFSNGANANTGFPNIRPYEIWDGKPPGHVSKGNPLQEIQLFVAAAPESLRKVMPVAEAEAGEKVRCLIGDAFLGCLLGDLAQEFRVPWVSCWISGIHSLTIHVYTDVIKERIGTHGFKGIEEETLEFIPGLSKIRIQDIPDSVLSRGNDSILSHILGQMDRVLTRATAVCISCCEEMDQVMIQDLRSKFSNVFPVGPMGLVVDPPKGQDNHNCVDWLDKQPANSVVYVGFGSAATPDPVELVALAEALEASELRFLWSLKDHLKVHLPEGFLENNKEKGLIVPWAPQIEVLAHQAVGVFITHFGYGSITESIAAGVPMIGRPFFGDHKLNGRLVEAVWEIGVQVEGGIFTKDGVLRSLARILSRDQGMKMKMNITNLSKVVRKAVVPNGSSVENFKKLLEVVTMANHGTPLLNITRRLASLLPPNNNTNVKFSFFTTPNNINLLFPKNDDDGEFPNIIRCFEMWDGKPQGYVFKGNPLEEIHLFLKAAATPGALREAVAVAEAEAGMKVTCVMGDAFLWFLGDLAQDIGVPWVSCWVSGEHSLSIHLYTDLIRERFGTPGNGIEGKEEETLDMIPGLSKIRIKDLPDEVVTGDLNSTFSAMLHQMSRALPRAKAICISSCEELDPVVTRDLRSKFSRVLLIGPLNLVMPSPKVVDTYQCLGWLDKHEPKSVAYLSLGSAATPTPAEIVALALALDASRLNFLWSIKDHLKVHFPNGFLENTKEKGLVVPWVPQREVLAHKAIGVFITHFGYNSVTESIAAQVPMIGRPFFGDHKLNGRLVEAVWGIGCQLQDGLFTEVGVLNCLDRILRSHEGQKMRENLRNLSHLMARAVAPNGSSNQNFKLLLDNSNSKLNPHVAIFAFPFGTHAAPLLNITKKLASNAPNVIFSFFNTSRSNTLVFSRSKNDQIEENKHKKLGNIRVYDVWDGVPQGYESKGNHEEEIELFMVGAPAALRAAMVEAEAEAGRPVSCMVGDAFLWLVVEMAQEKGVPWVASWPGPQHDLSVHFHSHLIRETIGVQGSKDQVLDFIPGMSKIRVEDLPQGIVMGNQESFFPQMLHKVGRVITHATAICVNSCEELHPTITHDLKTKLPPKVLCVGPYDLIIPSSSTPRLDESNCLAWLDQQEANSVAYVSFGSVARPSPSEISALAQGLEASRVKFLWSLKDDLKVHLPDGFVENNMEKGKIVPWAPQTDVLGHGAVGVFITHFGYNSIIESIAAQVPMIGRPLIGEQNLNGRFVEAVWGIGVEVEGGVFTKDGVLKSLHRILWDEESMKLKENIKGLKALIDKALGPQGSCNHNFSILLDIVSNSS</sequence>
<name>A0A9Q1KZH5_9CARY</name>
<evidence type="ECO:0000256" key="2">
    <source>
        <dbReference type="ARBA" id="ARBA00022679"/>
    </source>
</evidence>
<dbReference type="Proteomes" id="UP001153076">
    <property type="component" value="Unassembled WGS sequence"/>
</dbReference>
<dbReference type="GO" id="GO:0008194">
    <property type="term" value="F:UDP-glycosyltransferase activity"/>
    <property type="evidence" value="ECO:0007669"/>
    <property type="project" value="InterPro"/>
</dbReference>
<evidence type="ECO:0000313" key="6">
    <source>
        <dbReference type="EMBL" id="KAJ8451367.1"/>
    </source>
</evidence>
<dbReference type="FunFam" id="3.40.50.2000:FF:000060">
    <property type="entry name" value="Glycosyltransferase"/>
    <property type="match status" value="3"/>
</dbReference>
<dbReference type="PANTHER" id="PTHR48045:SF34">
    <property type="entry name" value="ISOFLAVONE 7-O-GLUCOSYLTRANSFERASE 1-LIKE"/>
    <property type="match status" value="1"/>
</dbReference>
<dbReference type="Gene3D" id="3.40.50.2000">
    <property type="entry name" value="Glycogen Phosphorylase B"/>
    <property type="match status" value="6"/>
</dbReference>
<proteinExistence type="inferred from homology"/>
<dbReference type="InterPro" id="IPR002213">
    <property type="entry name" value="UDP_glucos_trans"/>
</dbReference>
<dbReference type="SUPFAM" id="SSF53756">
    <property type="entry name" value="UDP-Glycosyltransferase/glycogen phosphorylase"/>
    <property type="match status" value="3"/>
</dbReference>
<dbReference type="GO" id="GO:0120514">
    <property type="term" value="F:2-hydroxyflavanone C-glucosyltransferase activity"/>
    <property type="evidence" value="ECO:0007669"/>
    <property type="project" value="UniProtKB-EC"/>
</dbReference>
<evidence type="ECO:0000256" key="5">
    <source>
        <dbReference type="ARBA" id="ARBA00082568"/>
    </source>
</evidence>
<organism evidence="6 7">
    <name type="scientific">Carnegiea gigantea</name>
    <dbReference type="NCBI Taxonomy" id="171969"/>
    <lineage>
        <taxon>Eukaryota</taxon>
        <taxon>Viridiplantae</taxon>
        <taxon>Streptophyta</taxon>
        <taxon>Embryophyta</taxon>
        <taxon>Tracheophyta</taxon>
        <taxon>Spermatophyta</taxon>
        <taxon>Magnoliopsida</taxon>
        <taxon>eudicotyledons</taxon>
        <taxon>Gunneridae</taxon>
        <taxon>Pentapetalae</taxon>
        <taxon>Caryophyllales</taxon>
        <taxon>Cactineae</taxon>
        <taxon>Cactaceae</taxon>
        <taxon>Cactoideae</taxon>
        <taxon>Echinocereeae</taxon>
        <taxon>Carnegiea</taxon>
    </lineage>
</organism>
<evidence type="ECO:0000256" key="3">
    <source>
        <dbReference type="ARBA" id="ARBA00051296"/>
    </source>
</evidence>
<gene>
    <name evidence="6" type="ORF">Cgig2_017758</name>
</gene>
<evidence type="ECO:0000313" key="7">
    <source>
        <dbReference type="Proteomes" id="UP001153076"/>
    </source>
</evidence>
<keyword evidence="7" id="KW-1185">Reference proteome</keyword>
<comment type="catalytic activity">
    <reaction evidence="3">
        <text>a 3'-hydro-2'-hydroxy-beta-oxodihydrochalcone + UDP-alpha-D-glucose = a 3'-(beta-D-glucopyranosyl)-2'-hydroxy-beta-oxodihydrochalcone + UDP + H(+)</text>
        <dbReference type="Rhea" id="RHEA:51504"/>
        <dbReference type="ChEBI" id="CHEBI:15378"/>
        <dbReference type="ChEBI" id="CHEBI:58223"/>
        <dbReference type="ChEBI" id="CHEBI:58885"/>
        <dbReference type="ChEBI" id="CHEBI:142482"/>
        <dbReference type="ChEBI" id="CHEBI:142483"/>
        <dbReference type="EC" id="2.4.1.360"/>
    </reaction>
    <physiologicalReaction direction="left-to-right" evidence="3">
        <dbReference type="Rhea" id="RHEA:51505"/>
    </physiologicalReaction>
</comment>
<evidence type="ECO:0000256" key="1">
    <source>
        <dbReference type="ARBA" id="ARBA00009995"/>
    </source>
</evidence>
<comment type="similarity">
    <text evidence="1">Belongs to the UDP-glycosyltransferase family.</text>
</comment>
<dbReference type="OrthoDB" id="5835829at2759"/>
<reference evidence="6" key="1">
    <citation type="submission" date="2022-04" db="EMBL/GenBank/DDBJ databases">
        <title>Carnegiea gigantea Genome sequencing and assembly v2.</title>
        <authorList>
            <person name="Copetti D."/>
            <person name="Sanderson M.J."/>
            <person name="Burquez A."/>
            <person name="Wojciechowski M.F."/>
        </authorList>
    </citation>
    <scope>NUCLEOTIDE SEQUENCE</scope>
    <source>
        <strain evidence="6">SGP5-SGP5p</strain>
        <tissue evidence="6">Aerial part</tissue>
    </source>
</reference>
<dbReference type="Pfam" id="PF00201">
    <property type="entry name" value="UDPGT"/>
    <property type="match status" value="3"/>
</dbReference>
<comment type="caution">
    <text evidence="6">The sequence shown here is derived from an EMBL/GenBank/DDBJ whole genome shotgun (WGS) entry which is preliminary data.</text>
</comment>
<dbReference type="EC" id="2.4.1.360" evidence="4"/>
<dbReference type="EMBL" id="JAKOGI010000009">
    <property type="protein sequence ID" value="KAJ8451367.1"/>
    <property type="molecule type" value="Genomic_DNA"/>
</dbReference>
<protein>
    <recommendedName>
        <fullName evidence="4">2-hydroxyflavanone C-glucosyltransferase</fullName>
        <ecNumber evidence="4">2.4.1.360</ecNumber>
    </recommendedName>
    <alternativeName>
        <fullName evidence="5">UDP-glucose:2-hydroxyflavanone C-glucosyltransferase</fullName>
    </alternativeName>
</protein>